<dbReference type="Pfam" id="PF00069">
    <property type="entry name" value="Pkinase"/>
    <property type="match status" value="2"/>
</dbReference>
<keyword evidence="3" id="KW-0808">Transferase</keyword>
<evidence type="ECO:0000256" key="4">
    <source>
        <dbReference type="ARBA" id="ARBA00022741"/>
    </source>
</evidence>
<feature type="domain" description="EF-hand" evidence="10">
    <location>
        <begin position="495"/>
        <end position="530"/>
    </location>
</feature>
<feature type="compositionally biased region" description="Low complexity" evidence="8">
    <location>
        <begin position="367"/>
        <end position="383"/>
    </location>
</feature>
<dbReference type="EMBL" id="BRYB01004107">
    <property type="protein sequence ID" value="GMI25747.1"/>
    <property type="molecule type" value="Genomic_DNA"/>
</dbReference>
<dbReference type="PROSITE" id="PS50222">
    <property type="entry name" value="EF_HAND_2"/>
    <property type="match status" value="3"/>
</dbReference>
<dbReference type="InterPro" id="IPR002048">
    <property type="entry name" value="EF_hand_dom"/>
</dbReference>
<evidence type="ECO:0000256" key="8">
    <source>
        <dbReference type="SAM" id="MobiDB-lite"/>
    </source>
</evidence>
<evidence type="ECO:0000313" key="11">
    <source>
        <dbReference type="EMBL" id="GMI25747.1"/>
    </source>
</evidence>
<name>A0ABQ6MG67_9STRA</name>
<evidence type="ECO:0008006" key="13">
    <source>
        <dbReference type="Google" id="ProtNLM"/>
    </source>
</evidence>
<keyword evidence="4" id="KW-0547">Nucleotide-binding</keyword>
<evidence type="ECO:0000256" key="3">
    <source>
        <dbReference type="ARBA" id="ARBA00022679"/>
    </source>
</evidence>
<feature type="compositionally biased region" description="Pro residues" evidence="8">
    <location>
        <begin position="85"/>
        <end position="96"/>
    </location>
</feature>
<dbReference type="Pfam" id="PF13202">
    <property type="entry name" value="EF-hand_5"/>
    <property type="match status" value="1"/>
</dbReference>
<dbReference type="PANTHER" id="PTHR24349">
    <property type="entry name" value="SERINE/THREONINE-PROTEIN KINASE"/>
    <property type="match status" value="1"/>
</dbReference>
<evidence type="ECO:0000313" key="12">
    <source>
        <dbReference type="Proteomes" id="UP001165060"/>
    </source>
</evidence>
<feature type="compositionally biased region" description="Low complexity" evidence="8">
    <location>
        <begin position="8"/>
        <end position="33"/>
    </location>
</feature>
<evidence type="ECO:0000256" key="7">
    <source>
        <dbReference type="ARBA" id="ARBA00024334"/>
    </source>
</evidence>
<dbReference type="InterPro" id="IPR011009">
    <property type="entry name" value="Kinase-like_dom_sf"/>
</dbReference>
<dbReference type="CDD" id="cd00051">
    <property type="entry name" value="EFh"/>
    <property type="match status" value="1"/>
</dbReference>
<dbReference type="InterPro" id="IPR000719">
    <property type="entry name" value="Prot_kinase_dom"/>
</dbReference>
<feature type="domain" description="EF-hand" evidence="10">
    <location>
        <begin position="459"/>
        <end position="494"/>
    </location>
</feature>
<dbReference type="Gene3D" id="1.10.238.10">
    <property type="entry name" value="EF-hand"/>
    <property type="match status" value="2"/>
</dbReference>
<evidence type="ECO:0000256" key="5">
    <source>
        <dbReference type="ARBA" id="ARBA00022777"/>
    </source>
</evidence>
<evidence type="ECO:0000259" key="9">
    <source>
        <dbReference type="PROSITE" id="PS50011"/>
    </source>
</evidence>
<evidence type="ECO:0000259" key="10">
    <source>
        <dbReference type="PROSITE" id="PS50222"/>
    </source>
</evidence>
<dbReference type="Pfam" id="PF13499">
    <property type="entry name" value="EF-hand_7"/>
    <property type="match status" value="1"/>
</dbReference>
<reference evidence="11 12" key="1">
    <citation type="journal article" date="2023" name="Commun. Biol.">
        <title>Genome analysis of Parmales, the sister group of diatoms, reveals the evolutionary specialization of diatoms from phago-mixotrophs to photoautotrophs.</title>
        <authorList>
            <person name="Ban H."/>
            <person name="Sato S."/>
            <person name="Yoshikawa S."/>
            <person name="Yamada K."/>
            <person name="Nakamura Y."/>
            <person name="Ichinomiya M."/>
            <person name="Sato N."/>
            <person name="Blanc-Mathieu R."/>
            <person name="Endo H."/>
            <person name="Kuwata A."/>
            <person name="Ogata H."/>
        </authorList>
    </citation>
    <scope>NUCLEOTIDE SEQUENCE [LARGE SCALE GENOMIC DNA]</scope>
</reference>
<dbReference type="InterPro" id="IPR011992">
    <property type="entry name" value="EF-hand-dom_pair"/>
</dbReference>
<organism evidence="11 12">
    <name type="scientific">Tetraparma gracilis</name>
    <dbReference type="NCBI Taxonomy" id="2962635"/>
    <lineage>
        <taxon>Eukaryota</taxon>
        <taxon>Sar</taxon>
        <taxon>Stramenopiles</taxon>
        <taxon>Ochrophyta</taxon>
        <taxon>Bolidophyceae</taxon>
        <taxon>Parmales</taxon>
        <taxon>Triparmaceae</taxon>
        <taxon>Tetraparma</taxon>
    </lineage>
</organism>
<comment type="similarity">
    <text evidence="7">Belongs to the protein kinase superfamily. Ser/Thr protein kinase family. CDPK subfamily.</text>
</comment>
<feature type="domain" description="Protein kinase" evidence="9">
    <location>
        <begin position="49"/>
        <end position="347"/>
    </location>
</feature>
<feature type="region of interest" description="Disordered" evidence="8">
    <location>
        <begin position="355"/>
        <end position="389"/>
    </location>
</feature>
<sequence length="563" mass="62401">MGNKCGLSFPAAGASAFSDSSSHSWPDSSTHGSRSNYVWIRGEDVSTVYDIDRVIGEGSMGAVSVVRKRKDGNKSLRSSYRSASPAPPPGQPPPAEPGLTGPSKPPPRTDSLEQISTLTLGRGANASQVDLSKLERRFAMKTVAMVRMRKDEVREFENEIEILRDLDHPNIVQLFECYRWGRKMWLVMELCEGGDLTSRKDLGEDRVGVIMDQYETVAPDSPIKLIDFGLSERYNKNEKMNRACGTVYTAAPEVLTGSTYTTKTDVWSAGVCAFVLIGKEVPFMSDIEDMRDARQVEKLKAAKFVFSPLWAATSKPSREFVSTCLRRHPGSRWSSKEALEFLQGKWLPAIKESAAAKNPPLPPPPSSSSSFFSSPAPKAAPPAGGRRKRIDSVMMRSFTDFGNSSELKKKILMTMAYTMDKSELKEIRDLFASIDVANEGTISLEELRVALKSQRENTLTDEQVDRIFAGVDYDHSGQIHYKEFLAAAAESQGLITHERLLEAFDRMDSDNSGLISKSNLKDLLGKDYDEQLAADMVGAEGTIDFERFLEVVFEKKKETPLSP</sequence>
<keyword evidence="2" id="KW-0723">Serine/threonine-protein kinase</keyword>
<comment type="caution">
    <text evidence="11">The sequence shown here is derived from an EMBL/GenBank/DDBJ whole genome shotgun (WGS) entry which is preliminary data.</text>
</comment>
<dbReference type="SUPFAM" id="SSF47473">
    <property type="entry name" value="EF-hand"/>
    <property type="match status" value="1"/>
</dbReference>
<gene>
    <name evidence="11" type="ORF">TeGR_g14013</name>
</gene>
<dbReference type="SUPFAM" id="SSF56112">
    <property type="entry name" value="Protein kinase-like (PK-like)"/>
    <property type="match status" value="1"/>
</dbReference>
<dbReference type="SMART" id="SM00054">
    <property type="entry name" value="EFh"/>
    <property type="match status" value="3"/>
</dbReference>
<keyword evidence="12" id="KW-1185">Reference proteome</keyword>
<evidence type="ECO:0000256" key="2">
    <source>
        <dbReference type="ARBA" id="ARBA00022527"/>
    </source>
</evidence>
<evidence type="ECO:0000256" key="1">
    <source>
        <dbReference type="ARBA" id="ARBA00001946"/>
    </source>
</evidence>
<dbReference type="InterPro" id="IPR050205">
    <property type="entry name" value="CDPK_Ser/Thr_kinases"/>
</dbReference>
<keyword evidence="5" id="KW-0418">Kinase</keyword>
<protein>
    <recommendedName>
        <fullName evidence="13">Calmodulin</fullName>
    </recommendedName>
</protein>
<dbReference type="Proteomes" id="UP001165060">
    <property type="component" value="Unassembled WGS sequence"/>
</dbReference>
<accession>A0ABQ6MG67</accession>
<proteinExistence type="inferred from homology"/>
<dbReference type="Gene3D" id="1.10.510.10">
    <property type="entry name" value="Transferase(Phosphotransferase) domain 1"/>
    <property type="match status" value="2"/>
</dbReference>
<evidence type="ECO:0000256" key="6">
    <source>
        <dbReference type="ARBA" id="ARBA00022840"/>
    </source>
</evidence>
<feature type="region of interest" description="Disordered" evidence="8">
    <location>
        <begin position="1"/>
        <end position="34"/>
    </location>
</feature>
<dbReference type="PROSITE" id="PS50011">
    <property type="entry name" value="PROTEIN_KINASE_DOM"/>
    <property type="match status" value="1"/>
</dbReference>
<keyword evidence="6" id="KW-0067">ATP-binding</keyword>
<comment type="cofactor">
    <cofactor evidence="1">
        <name>Mg(2+)</name>
        <dbReference type="ChEBI" id="CHEBI:18420"/>
    </cofactor>
</comment>
<feature type="region of interest" description="Disordered" evidence="8">
    <location>
        <begin position="66"/>
        <end position="111"/>
    </location>
</feature>
<feature type="domain" description="EF-hand" evidence="10">
    <location>
        <begin position="422"/>
        <end position="457"/>
    </location>
</feature>